<dbReference type="EMBL" id="LS483447">
    <property type="protein sequence ID" value="SQH72488.1"/>
    <property type="molecule type" value="Genomic_DNA"/>
</dbReference>
<dbReference type="Gene3D" id="3.40.50.2000">
    <property type="entry name" value="Glycogen Phosphorylase B"/>
    <property type="match status" value="2"/>
</dbReference>
<gene>
    <name evidence="3" type="ORF">HQ38_09575</name>
    <name evidence="4" type="ORF">NCTC12858_00311</name>
</gene>
<evidence type="ECO:0000259" key="2">
    <source>
        <dbReference type="Pfam" id="PF13439"/>
    </source>
</evidence>
<dbReference type="eggNOG" id="COG0438">
    <property type="taxonomic scope" value="Bacteria"/>
</dbReference>
<dbReference type="InterPro" id="IPR028098">
    <property type="entry name" value="Glyco_trans_4-like_N"/>
</dbReference>
<feature type="domain" description="Glycosyltransferase subfamily 4-like N-terminal" evidence="2">
    <location>
        <begin position="13"/>
        <end position="224"/>
    </location>
</feature>
<dbReference type="KEGG" id="pcre:NCTC12858_00311"/>
<dbReference type="AlphaFoldDB" id="A0A0A2FSX5"/>
<dbReference type="OrthoDB" id="9768685at2"/>
<dbReference type="STRING" id="393921.HQ45_04645"/>
<dbReference type="InterPro" id="IPR001296">
    <property type="entry name" value="Glyco_trans_1"/>
</dbReference>
<sequence length="435" mass="49005">MKILIISTSDKEGGAAIAAARLTSALYSSGVDVRMLVMHAETPDGLLGEICDTPLKKWEQRIVFYLERAEIYLRNGRDRGKLFHVSTARWGFDLNSHPLVEWADIIHLHWINQGFLSLKGLAGLSRKGKPVVWTLHDLWPATAICHHPRDCNRFAQEPACGYCPQINSHRENDLSRQIAQQKKRVFVSLQPIIVGCSHWIKERAATSSLLSTSNFYSIPNPIDTGFFHPIPREKARAELALEVTSPASYFLLFGAVRAHDYRKGIGELSRTLHILYKTKPEIRDHLKLLVFGQFTEEAAALLPPFQTFVLGYLSADRMLRVYNAADLFVTPSLEENLPNTIMEAMACGTPSLGFATGGIPEMINDDNLGHVSPYRSSEDMAEYIYNHWRLCRTPDGQPTAFALQQRRACRQSAKDRYDSSVVADLYKGLYDSLLE</sequence>
<dbReference type="Pfam" id="PF13439">
    <property type="entry name" value="Glyco_transf_4"/>
    <property type="match status" value="1"/>
</dbReference>
<reference evidence="4 6" key="2">
    <citation type="submission" date="2018-06" db="EMBL/GenBank/DDBJ databases">
        <authorList>
            <consortium name="Pathogen Informatics"/>
            <person name="Doyle S."/>
        </authorList>
    </citation>
    <scope>NUCLEOTIDE SEQUENCE [LARGE SCALE GENOMIC DNA]</scope>
    <source>
        <strain evidence="4 6">NCTC12858</strain>
    </source>
</reference>
<keyword evidence="4" id="KW-0808">Transferase</keyword>
<evidence type="ECO:0000259" key="1">
    <source>
        <dbReference type="Pfam" id="PF00534"/>
    </source>
</evidence>
<dbReference type="PANTHER" id="PTHR12526">
    <property type="entry name" value="GLYCOSYLTRANSFERASE"/>
    <property type="match status" value="1"/>
</dbReference>
<dbReference type="SUPFAM" id="SSF53756">
    <property type="entry name" value="UDP-Glycosyltransferase/glycogen phosphorylase"/>
    <property type="match status" value="1"/>
</dbReference>
<proteinExistence type="predicted"/>
<dbReference type="EMBL" id="JQJC01000029">
    <property type="protein sequence ID" value="KGN93145.1"/>
    <property type="molecule type" value="Genomic_DNA"/>
</dbReference>
<feature type="domain" description="Glycosyl transferase family 1" evidence="1">
    <location>
        <begin position="256"/>
        <end position="384"/>
    </location>
</feature>
<dbReference type="Proteomes" id="UP000249300">
    <property type="component" value="Chromosome 1"/>
</dbReference>
<reference evidence="3 5" key="1">
    <citation type="submission" date="2014-08" db="EMBL/GenBank/DDBJ databases">
        <title>Porphyromonas crevioricanis strain:COT-253_OH1447 Genome sequencing.</title>
        <authorList>
            <person name="Wallis C."/>
            <person name="Deusch O."/>
            <person name="O'Flynn C."/>
            <person name="Davis I."/>
            <person name="Jospin G."/>
            <person name="Darling A.E."/>
            <person name="Coil D.A."/>
            <person name="Alexiev A."/>
            <person name="Horsfall A."/>
            <person name="Kirkwood N."/>
            <person name="Harris S."/>
            <person name="Eisen J.A."/>
        </authorList>
    </citation>
    <scope>NUCLEOTIDE SEQUENCE [LARGE SCALE GENOMIC DNA]</scope>
    <source>
        <strain evidence="5">COT-253 OH1447</strain>
        <strain evidence="3">COT-253_OH1447</strain>
    </source>
</reference>
<keyword evidence="6" id="KW-1185">Reference proteome</keyword>
<protein>
    <submittedName>
        <fullName evidence="4">Putative glycosyl transferase</fullName>
    </submittedName>
</protein>
<name>A0A0A2FSX5_9PORP</name>
<evidence type="ECO:0000313" key="6">
    <source>
        <dbReference type="Proteomes" id="UP000249300"/>
    </source>
</evidence>
<evidence type="ECO:0000313" key="5">
    <source>
        <dbReference type="Proteomes" id="UP000030136"/>
    </source>
</evidence>
<dbReference type="PANTHER" id="PTHR12526:SF637">
    <property type="entry name" value="GLYCOSYLTRANSFERASE EPSF-RELATED"/>
    <property type="match status" value="1"/>
</dbReference>
<dbReference type="Pfam" id="PF00534">
    <property type="entry name" value="Glycos_transf_1"/>
    <property type="match status" value="1"/>
</dbReference>
<evidence type="ECO:0000313" key="4">
    <source>
        <dbReference type="EMBL" id="SQH72488.1"/>
    </source>
</evidence>
<organism evidence="3 5">
    <name type="scientific">Porphyromonas crevioricanis</name>
    <dbReference type="NCBI Taxonomy" id="393921"/>
    <lineage>
        <taxon>Bacteria</taxon>
        <taxon>Pseudomonadati</taxon>
        <taxon>Bacteroidota</taxon>
        <taxon>Bacteroidia</taxon>
        <taxon>Bacteroidales</taxon>
        <taxon>Porphyromonadaceae</taxon>
        <taxon>Porphyromonas</taxon>
    </lineage>
</organism>
<dbReference type="RefSeq" id="WP_036888038.1">
    <property type="nucleotide sequence ID" value="NZ_FUXH01000017.1"/>
</dbReference>
<dbReference type="Proteomes" id="UP000030136">
    <property type="component" value="Unassembled WGS sequence"/>
</dbReference>
<evidence type="ECO:0000313" key="3">
    <source>
        <dbReference type="EMBL" id="KGN93145.1"/>
    </source>
</evidence>
<dbReference type="GO" id="GO:0016757">
    <property type="term" value="F:glycosyltransferase activity"/>
    <property type="evidence" value="ECO:0007669"/>
    <property type="project" value="UniProtKB-ARBA"/>
</dbReference>
<accession>A0A0A2FSX5</accession>